<gene>
    <name evidence="1" type="ORF">GCM10023210_12910</name>
</gene>
<accession>A0ABP9M2U6</accession>
<dbReference type="RefSeq" id="WP_345201237.1">
    <property type="nucleotide sequence ID" value="NZ_BAABHX010000002.1"/>
</dbReference>
<keyword evidence="2" id="KW-1185">Reference proteome</keyword>
<evidence type="ECO:0000313" key="1">
    <source>
        <dbReference type="EMBL" id="GAA5088848.1"/>
    </source>
</evidence>
<proteinExistence type="predicted"/>
<name>A0ABP9M2U6_9FLAO</name>
<comment type="caution">
    <text evidence="1">The sequence shown here is derived from an EMBL/GenBank/DDBJ whole genome shotgun (WGS) entry which is preliminary data.</text>
</comment>
<sequence>MKKKVNFNGKRVLLFSFLLFSAIFYGQTFIRSSDEKVFNNVIVKQDGKNIEINKTNFKDFLFKPDDKIVYDNRLLDFSINQDSLYFFDKVKEIEEINIVGENLGNKNEKIIKSGETQKVYADIFPNNYIATFIKIGAKKRTFVKSITFFPDKRFSIKNLSGKIQIQIMPNLGGFPDEDSTILTFEKDMSETYQNKWEIELPRIMKYPDNGFFVVFYYQSNNKKMTATLKLNNESDMFLFYPTNKEWKSIKNNGYLYKLKILQ</sequence>
<reference evidence="2" key="1">
    <citation type="journal article" date="2019" name="Int. J. Syst. Evol. Microbiol.">
        <title>The Global Catalogue of Microorganisms (GCM) 10K type strain sequencing project: providing services to taxonomists for standard genome sequencing and annotation.</title>
        <authorList>
            <consortium name="The Broad Institute Genomics Platform"/>
            <consortium name="The Broad Institute Genome Sequencing Center for Infectious Disease"/>
            <person name="Wu L."/>
            <person name="Ma J."/>
        </authorList>
    </citation>
    <scope>NUCLEOTIDE SEQUENCE [LARGE SCALE GENOMIC DNA]</scope>
    <source>
        <strain evidence="2">JCM 18019</strain>
    </source>
</reference>
<protein>
    <submittedName>
        <fullName evidence="1">Uncharacterized protein</fullName>
    </submittedName>
</protein>
<dbReference type="EMBL" id="BAABHX010000002">
    <property type="protein sequence ID" value="GAA5088848.1"/>
    <property type="molecule type" value="Genomic_DNA"/>
</dbReference>
<evidence type="ECO:0000313" key="2">
    <source>
        <dbReference type="Proteomes" id="UP001500353"/>
    </source>
</evidence>
<dbReference type="Proteomes" id="UP001500353">
    <property type="component" value="Unassembled WGS sequence"/>
</dbReference>
<organism evidence="1 2">
    <name type="scientific">Chryseobacterium ginsengisoli</name>
    <dbReference type="NCBI Taxonomy" id="363853"/>
    <lineage>
        <taxon>Bacteria</taxon>
        <taxon>Pseudomonadati</taxon>
        <taxon>Bacteroidota</taxon>
        <taxon>Flavobacteriia</taxon>
        <taxon>Flavobacteriales</taxon>
        <taxon>Weeksellaceae</taxon>
        <taxon>Chryseobacterium group</taxon>
        <taxon>Chryseobacterium</taxon>
    </lineage>
</organism>